<dbReference type="OrthoDB" id="786450at2759"/>
<comment type="caution">
    <text evidence="2">The sequence shown here is derived from an EMBL/GenBank/DDBJ whole genome shotgun (WGS) entry which is preliminary data.</text>
</comment>
<dbReference type="CDD" id="cd09917">
    <property type="entry name" value="F-box_SF"/>
    <property type="match status" value="1"/>
</dbReference>
<reference evidence="2 3" key="1">
    <citation type="submission" date="2020-10" db="EMBL/GenBank/DDBJ databases">
        <title>The Coptis chinensis genome and diversification of protoberbering-type alkaloids.</title>
        <authorList>
            <person name="Wang B."/>
            <person name="Shu S."/>
            <person name="Song C."/>
            <person name="Liu Y."/>
        </authorList>
    </citation>
    <scope>NUCLEOTIDE SEQUENCE [LARGE SCALE GENOMIC DNA]</scope>
    <source>
        <strain evidence="2">HL-2020</strain>
        <tissue evidence="2">Leaf</tissue>
    </source>
</reference>
<dbReference type="PANTHER" id="PTHR34049:SF1">
    <property type="entry name" value="F-BOX PROTEIN SKIP27"/>
    <property type="match status" value="1"/>
</dbReference>
<evidence type="ECO:0000313" key="2">
    <source>
        <dbReference type="EMBL" id="KAF9588360.1"/>
    </source>
</evidence>
<dbReference type="AlphaFoldDB" id="A0A835GXK8"/>
<feature type="domain" description="F-box" evidence="1">
    <location>
        <begin position="52"/>
        <end position="110"/>
    </location>
</feature>
<dbReference type="EMBL" id="JADFTS010000009">
    <property type="protein sequence ID" value="KAF9588360.1"/>
    <property type="molecule type" value="Genomic_DNA"/>
</dbReference>
<sequence length="238" mass="27834">MLGVKRGATEEFDIEYVKRAREIRRKRVMVSLNSSLKTPSKMKNGGKFVFNRSIFDSLPQDILIRILCCVDHDDLKQLFKVSKTVKEAALIAKRDHFAYSTPSKMVFRRFGDMEIEDEAPNAPKQDRRNYRKSRIDGKKLGDITVALFHSPEKQQWRRNLALIAKRDHFAYYYSTPSKTVFRCFGDMEIEDEAPNAPKQDRKNYRKSRIDGNKLGDINVALFHSLEKQQWRRNLVIST</sequence>
<protein>
    <recommendedName>
        <fullName evidence="1">F-box domain-containing protein</fullName>
    </recommendedName>
</protein>
<evidence type="ECO:0000313" key="3">
    <source>
        <dbReference type="Proteomes" id="UP000631114"/>
    </source>
</evidence>
<dbReference type="InterPro" id="IPR036047">
    <property type="entry name" value="F-box-like_dom_sf"/>
</dbReference>
<keyword evidence="3" id="KW-1185">Reference proteome</keyword>
<name>A0A835GXK8_9MAGN</name>
<evidence type="ECO:0000259" key="1">
    <source>
        <dbReference type="PROSITE" id="PS50181"/>
    </source>
</evidence>
<dbReference type="InterPro" id="IPR045286">
    <property type="entry name" value="FBS1-like"/>
</dbReference>
<dbReference type="InterPro" id="IPR001810">
    <property type="entry name" value="F-box_dom"/>
</dbReference>
<organism evidence="2 3">
    <name type="scientific">Coptis chinensis</name>
    <dbReference type="NCBI Taxonomy" id="261450"/>
    <lineage>
        <taxon>Eukaryota</taxon>
        <taxon>Viridiplantae</taxon>
        <taxon>Streptophyta</taxon>
        <taxon>Embryophyta</taxon>
        <taxon>Tracheophyta</taxon>
        <taxon>Spermatophyta</taxon>
        <taxon>Magnoliopsida</taxon>
        <taxon>Ranunculales</taxon>
        <taxon>Ranunculaceae</taxon>
        <taxon>Coptidoideae</taxon>
        <taxon>Coptis</taxon>
    </lineage>
</organism>
<proteinExistence type="predicted"/>
<dbReference type="PROSITE" id="PS50181">
    <property type="entry name" value="FBOX"/>
    <property type="match status" value="1"/>
</dbReference>
<accession>A0A835GXK8</accession>
<gene>
    <name evidence="2" type="ORF">IFM89_008790</name>
</gene>
<dbReference type="PANTHER" id="PTHR34049">
    <property type="entry name" value="F-BOX PROTEIN SKIP27"/>
    <property type="match status" value="1"/>
</dbReference>
<dbReference type="Proteomes" id="UP000631114">
    <property type="component" value="Unassembled WGS sequence"/>
</dbReference>
<dbReference type="SUPFAM" id="SSF81383">
    <property type="entry name" value="F-box domain"/>
    <property type="match status" value="1"/>
</dbReference>